<protein>
    <submittedName>
        <fullName evidence="2">Uncharacterized protein</fullName>
    </submittedName>
</protein>
<evidence type="ECO:0000256" key="1">
    <source>
        <dbReference type="SAM" id="MobiDB-lite"/>
    </source>
</evidence>
<evidence type="ECO:0000313" key="3">
    <source>
        <dbReference type="Proteomes" id="UP000774617"/>
    </source>
</evidence>
<comment type="caution">
    <text evidence="2">The sequence shown here is derived from an EMBL/GenBank/DDBJ whole genome shotgun (WGS) entry which is preliminary data.</text>
</comment>
<dbReference type="Proteomes" id="UP000774617">
    <property type="component" value="Unassembled WGS sequence"/>
</dbReference>
<dbReference type="EMBL" id="JAGTJR010000021">
    <property type="protein sequence ID" value="KAH7043903.1"/>
    <property type="molecule type" value="Genomic_DNA"/>
</dbReference>
<feature type="region of interest" description="Disordered" evidence="1">
    <location>
        <begin position="77"/>
        <end position="114"/>
    </location>
</feature>
<organism evidence="2 3">
    <name type="scientific">Macrophomina phaseolina</name>
    <dbReference type="NCBI Taxonomy" id="35725"/>
    <lineage>
        <taxon>Eukaryota</taxon>
        <taxon>Fungi</taxon>
        <taxon>Dikarya</taxon>
        <taxon>Ascomycota</taxon>
        <taxon>Pezizomycotina</taxon>
        <taxon>Dothideomycetes</taxon>
        <taxon>Dothideomycetes incertae sedis</taxon>
        <taxon>Botryosphaeriales</taxon>
        <taxon>Botryosphaeriaceae</taxon>
        <taxon>Macrophomina</taxon>
    </lineage>
</organism>
<name>A0ABQ8G3Q6_9PEZI</name>
<gene>
    <name evidence="2" type="ORF">B0J12DRAFT_760148</name>
</gene>
<sequence>CLRAAYTKPWAAWPITRSSPSLLATLSSITCGTPAAFSARCLLLPLLPSMERPLHFHLLNFTNAPLHHDVRTDPQTLSSSGSWLRSKPRERAGASTGPLPTARTKPRGSCRHSCQNSNLASLRKKRVGRFSPKNTSRLWCGRWKTMYGRSPFSRSRILTRR</sequence>
<proteinExistence type="predicted"/>
<feature type="non-terminal residue" evidence="2">
    <location>
        <position position="1"/>
    </location>
</feature>
<accession>A0ABQ8G3Q6</accession>
<keyword evidence="3" id="KW-1185">Reference proteome</keyword>
<reference evidence="2 3" key="1">
    <citation type="journal article" date="2021" name="Nat. Commun.">
        <title>Genetic determinants of endophytism in the Arabidopsis root mycobiome.</title>
        <authorList>
            <person name="Mesny F."/>
            <person name="Miyauchi S."/>
            <person name="Thiergart T."/>
            <person name="Pickel B."/>
            <person name="Atanasova L."/>
            <person name="Karlsson M."/>
            <person name="Huettel B."/>
            <person name="Barry K.W."/>
            <person name="Haridas S."/>
            <person name="Chen C."/>
            <person name="Bauer D."/>
            <person name="Andreopoulos W."/>
            <person name="Pangilinan J."/>
            <person name="LaButti K."/>
            <person name="Riley R."/>
            <person name="Lipzen A."/>
            <person name="Clum A."/>
            <person name="Drula E."/>
            <person name="Henrissat B."/>
            <person name="Kohler A."/>
            <person name="Grigoriev I.V."/>
            <person name="Martin F.M."/>
            <person name="Hacquard S."/>
        </authorList>
    </citation>
    <scope>NUCLEOTIDE SEQUENCE [LARGE SCALE GENOMIC DNA]</scope>
    <source>
        <strain evidence="2 3">MPI-SDFR-AT-0080</strain>
    </source>
</reference>
<evidence type="ECO:0000313" key="2">
    <source>
        <dbReference type="EMBL" id="KAH7043903.1"/>
    </source>
</evidence>